<organism evidence="4 5">
    <name type="scientific">Yanshouia hominis</name>
    <dbReference type="NCBI Taxonomy" id="2763673"/>
    <lineage>
        <taxon>Bacteria</taxon>
        <taxon>Bacillati</taxon>
        <taxon>Bacillota</taxon>
        <taxon>Clostridia</taxon>
        <taxon>Eubacteriales</taxon>
        <taxon>Oscillospiraceae</taxon>
        <taxon>Yanshouia</taxon>
    </lineage>
</organism>
<accession>A0ABR7NI29</accession>
<dbReference type="Gene3D" id="3.30.750.24">
    <property type="entry name" value="STAS domain"/>
    <property type="match status" value="1"/>
</dbReference>
<dbReference type="SUPFAM" id="SSF52091">
    <property type="entry name" value="SpoIIaa-like"/>
    <property type="match status" value="1"/>
</dbReference>
<dbReference type="PROSITE" id="PS50801">
    <property type="entry name" value="STAS"/>
    <property type="match status" value="1"/>
</dbReference>
<dbReference type="InterPro" id="IPR036513">
    <property type="entry name" value="STAS_dom_sf"/>
</dbReference>
<dbReference type="InterPro" id="IPR002645">
    <property type="entry name" value="STAS_dom"/>
</dbReference>
<dbReference type="InterPro" id="IPR003658">
    <property type="entry name" value="Anti-sigma_ant"/>
</dbReference>
<proteinExistence type="inferred from homology"/>
<reference evidence="4 5" key="1">
    <citation type="submission" date="2020-08" db="EMBL/GenBank/DDBJ databases">
        <title>Genome public.</title>
        <authorList>
            <person name="Liu C."/>
            <person name="Sun Q."/>
        </authorList>
    </citation>
    <scope>NUCLEOTIDE SEQUENCE [LARGE SCALE GENOMIC DNA]</scope>
    <source>
        <strain evidence="4 5">BX1</strain>
    </source>
</reference>
<evidence type="ECO:0000313" key="4">
    <source>
        <dbReference type="EMBL" id="MBC8576069.1"/>
    </source>
</evidence>
<dbReference type="Proteomes" id="UP000658131">
    <property type="component" value="Unassembled WGS sequence"/>
</dbReference>
<feature type="domain" description="STAS" evidence="3">
    <location>
        <begin position="1"/>
        <end position="107"/>
    </location>
</feature>
<sequence length="107" mass="11517">MSTVLSPVNETLTVLLTGEIDHHTAAALREEIDAAIEEHHPRLLTLDFGGVSFMDSSGIGLVMGRYKQVSAYGGRVAVANTPKPLRRVMRLAGLDRLAEMENGGTSQ</sequence>
<evidence type="ECO:0000256" key="2">
    <source>
        <dbReference type="RuleBase" id="RU003749"/>
    </source>
</evidence>
<dbReference type="PANTHER" id="PTHR33495:SF2">
    <property type="entry name" value="ANTI-SIGMA FACTOR ANTAGONIST TM_1081-RELATED"/>
    <property type="match status" value="1"/>
</dbReference>
<comment type="similarity">
    <text evidence="1 2">Belongs to the anti-sigma-factor antagonist family.</text>
</comment>
<evidence type="ECO:0000313" key="5">
    <source>
        <dbReference type="Proteomes" id="UP000658131"/>
    </source>
</evidence>
<dbReference type="RefSeq" id="WP_093372150.1">
    <property type="nucleotide sequence ID" value="NZ_JACRTB010000008.1"/>
</dbReference>
<gene>
    <name evidence="4" type="ORF">H8717_06565</name>
</gene>
<dbReference type="EMBL" id="JACRTB010000008">
    <property type="protein sequence ID" value="MBC8576069.1"/>
    <property type="molecule type" value="Genomic_DNA"/>
</dbReference>
<evidence type="ECO:0000259" key="3">
    <source>
        <dbReference type="PROSITE" id="PS50801"/>
    </source>
</evidence>
<dbReference type="NCBIfam" id="TIGR00377">
    <property type="entry name" value="ant_ant_sig"/>
    <property type="match status" value="1"/>
</dbReference>
<dbReference type="PANTHER" id="PTHR33495">
    <property type="entry name" value="ANTI-SIGMA FACTOR ANTAGONIST TM_1081-RELATED-RELATED"/>
    <property type="match status" value="1"/>
</dbReference>
<keyword evidence="5" id="KW-1185">Reference proteome</keyword>
<dbReference type="CDD" id="cd07043">
    <property type="entry name" value="STAS_anti-anti-sigma_factors"/>
    <property type="match status" value="1"/>
</dbReference>
<name>A0ABR7NI29_9FIRM</name>
<evidence type="ECO:0000256" key="1">
    <source>
        <dbReference type="ARBA" id="ARBA00009013"/>
    </source>
</evidence>
<protein>
    <recommendedName>
        <fullName evidence="2">Anti-sigma factor antagonist</fullName>
    </recommendedName>
</protein>
<dbReference type="Pfam" id="PF01740">
    <property type="entry name" value="STAS"/>
    <property type="match status" value="1"/>
</dbReference>
<comment type="caution">
    <text evidence="4">The sequence shown here is derived from an EMBL/GenBank/DDBJ whole genome shotgun (WGS) entry which is preliminary data.</text>
</comment>